<evidence type="ECO:0000256" key="1">
    <source>
        <dbReference type="SAM" id="Phobius"/>
    </source>
</evidence>
<dbReference type="Proteomes" id="UP000749740">
    <property type="component" value="Unassembled WGS sequence"/>
</dbReference>
<name>A0A9Q3QWK0_9HYPH</name>
<keyword evidence="1" id="KW-1133">Transmembrane helix</keyword>
<dbReference type="EMBL" id="JABDYC010000001">
    <property type="protein sequence ID" value="MBX5021935.1"/>
    <property type="molecule type" value="Genomic_DNA"/>
</dbReference>
<sequence>MAIVLASAAFFLSGFIGLVAWCDSADRGCPDAVQCGDAVGVMWIAGLISLTCVMLITLCVRRLYRGGLFRSNKAIEQK</sequence>
<organism evidence="2 3">
    <name type="scientific">Rhizobium lentis</name>
    <dbReference type="NCBI Taxonomy" id="1138194"/>
    <lineage>
        <taxon>Bacteria</taxon>
        <taxon>Pseudomonadati</taxon>
        <taxon>Pseudomonadota</taxon>
        <taxon>Alphaproteobacteria</taxon>
        <taxon>Hyphomicrobiales</taxon>
        <taxon>Rhizobiaceae</taxon>
        <taxon>Rhizobium/Agrobacterium group</taxon>
        <taxon>Rhizobium</taxon>
    </lineage>
</organism>
<accession>A0A9Q3QWK0</accession>
<proteinExistence type="predicted"/>
<protein>
    <recommendedName>
        <fullName evidence="4">Transmembrane protein</fullName>
    </recommendedName>
</protein>
<keyword evidence="1" id="KW-0812">Transmembrane</keyword>
<reference evidence="2" key="1">
    <citation type="submission" date="2020-04" db="EMBL/GenBank/DDBJ databases">
        <title>Global-level population genomics: horizontal gene transfer, symbiosis and evolution in Rhizobia.</title>
        <authorList>
            <person name="Gai Y."/>
        </authorList>
    </citation>
    <scope>NUCLEOTIDE SEQUENCE</scope>
    <source>
        <strain evidence="2">BLR57</strain>
    </source>
</reference>
<comment type="caution">
    <text evidence="2">The sequence shown here is derived from an EMBL/GenBank/DDBJ whole genome shotgun (WGS) entry which is preliminary data.</text>
</comment>
<dbReference type="RefSeq" id="WP_221105241.1">
    <property type="nucleotide sequence ID" value="NZ_JABDXY010000002.1"/>
</dbReference>
<evidence type="ECO:0000313" key="3">
    <source>
        <dbReference type="Proteomes" id="UP000749740"/>
    </source>
</evidence>
<dbReference type="AlphaFoldDB" id="A0A9Q3QWK0"/>
<evidence type="ECO:0008006" key="4">
    <source>
        <dbReference type="Google" id="ProtNLM"/>
    </source>
</evidence>
<keyword evidence="1" id="KW-0472">Membrane</keyword>
<evidence type="ECO:0000313" key="2">
    <source>
        <dbReference type="EMBL" id="MBX5021935.1"/>
    </source>
</evidence>
<feature type="transmembrane region" description="Helical" evidence="1">
    <location>
        <begin position="38"/>
        <end position="60"/>
    </location>
</feature>
<gene>
    <name evidence="2" type="ORF">HJB63_04970</name>
</gene>